<accession>A0A423WGM2</accession>
<dbReference type="PANTHER" id="PTHR48081:SF8">
    <property type="entry name" value="ALPHA_BETA HYDROLASE FOLD-3 DOMAIN-CONTAINING PROTEIN-RELATED"/>
    <property type="match status" value="1"/>
</dbReference>
<feature type="domain" description="Alpha/beta hydrolase fold-3" evidence="2">
    <location>
        <begin position="2"/>
        <end position="164"/>
    </location>
</feature>
<dbReference type="Proteomes" id="UP000283895">
    <property type="component" value="Unassembled WGS sequence"/>
</dbReference>
<dbReference type="GO" id="GO:0016787">
    <property type="term" value="F:hydrolase activity"/>
    <property type="evidence" value="ECO:0007669"/>
    <property type="project" value="UniProtKB-KW"/>
</dbReference>
<evidence type="ECO:0000256" key="1">
    <source>
        <dbReference type="ARBA" id="ARBA00022801"/>
    </source>
</evidence>
<evidence type="ECO:0000313" key="3">
    <source>
        <dbReference type="EMBL" id="ROW02514.1"/>
    </source>
</evidence>
<comment type="caution">
    <text evidence="3">The sequence shown here is derived from an EMBL/GenBank/DDBJ whole genome shotgun (WGS) entry which is preliminary data.</text>
</comment>
<protein>
    <recommendedName>
        <fullName evidence="2">Alpha/beta hydrolase fold-3 domain-containing protein</fullName>
    </recommendedName>
</protein>
<dbReference type="Gene3D" id="3.40.50.1820">
    <property type="entry name" value="alpha/beta hydrolase"/>
    <property type="match status" value="1"/>
</dbReference>
<dbReference type="SUPFAM" id="SSF53474">
    <property type="entry name" value="alpha/beta-Hydrolases"/>
    <property type="match status" value="1"/>
</dbReference>
<evidence type="ECO:0000259" key="2">
    <source>
        <dbReference type="Pfam" id="PF07859"/>
    </source>
</evidence>
<evidence type="ECO:0000313" key="4">
    <source>
        <dbReference type="Proteomes" id="UP000283895"/>
    </source>
</evidence>
<sequence length="205" mass="23075">MNPFPAALQDALSSYRVLLNTLHIPPHQIIFAGATLATSLLCYLHEFGSAINTPEPKCAVLLSPWVDPFYYDASDNPHCVPTSFQEPTVVIWSAHSYAGSLSAPKTDPYITSLGNPFPTPVPLFVSAGTAELLFERITQWVKEMRGIEGNLVELHNEEDALHDTYFIADLMGFEESAWDVNWLRRRLQRLCKSSGYRRQYIAQCQ</sequence>
<dbReference type="EMBL" id="LKEA01000017">
    <property type="protein sequence ID" value="ROW02514.1"/>
    <property type="molecule type" value="Genomic_DNA"/>
</dbReference>
<proteinExistence type="predicted"/>
<gene>
    <name evidence="3" type="ORF">VMCG_06006</name>
</gene>
<dbReference type="OrthoDB" id="2152029at2759"/>
<keyword evidence="1" id="KW-0378">Hydrolase</keyword>
<dbReference type="InterPro" id="IPR013094">
    <property type="entry name" value="AB_hydrolase_3"/>
</dbReference>
<reference evidence="3 4" key="1">
    <citation type="submission" date="2015-09" db="EMBL/GenBank/DDBJ databases">
        <title>Host preference determinants of Valsa canker pathogens revealed by comparative genomics.</title>
        <authorList>
            <person name="Yin Z."/>
            <person name="Huang L."/>
        </authorList>
    </citation>
    <scope>NUCLEOTIDE SEQUENCE [LARGE SCALE GENOMIC DNA]</scope>
    <source>
        <strain evidence="3 4">03-1</strain>
    </source>
</reference>
<name>A0A423WGM2_9PEZI</name>
<dbReference type="InterPro" id="IPR029058">
    <property type="entry name" value="AB_hydrolase_fold"/>
</dbReference>
<dbReference type="Pfam" id="PF07859">
    <property type="entry name" value="Abhydrolase_3"/>
    <property type="match status" value="1"/>
</dbReference>
<keyword evidence="4" id="KW-1185">Reference proteome</keyword>
<dbReference type="STRING" id="356882.A0A423WGM2"/>
<dbReference type="PANTHER" id="PTHR48081">
    <property type="entry name" value="AB HYDROLASE SUPERFAMILY PROTEIN C4A8.06C"/>
    <property type="match status" value="1"/>
</dbReference>
<organism evidence="3 4">
    <name type="scientific">Cytospora schulzeri</name>
    <dbReference type="NCBI Taxonomy" id="448051"/>
    <lineage>
        <taxon>Eukaryota</taxon>
        <taxon>Fungi</taxon>
        <taxon>Dikarya</taxon>
        <taxon>Ascomycota</taxon>
        <taxon>Pezizomycotina</taxon>
        <taxon>Sordariomycetes</taxon>
        <taxon>Sordariomycetidae</taxon>
        <taxon>Diaporthales</taxon>
        <taxon>Cytosporaceae</taxon>
        <taxon>Cytospora</taxon>
    </lineage>
</organism>
<dbReference type="InterPro" id="IPR050300">
    <property type="entry name" value="GDXG_lipolytic_enzyme"/>
</dbReference>
<dbReference type="AlphaFoldDB" id="A0A423WGM2"/>